<dbReference type="GO" id="GO:0046429">
    <property type="term" value="F:4-hydroxy-3-methylbut-2-en-1-yl diphosphate synthase activity (ferredoxin)"/>
    <property type="evidence" value="ECO:0007669"/>
    <property type="project" value="UniProtKB-UniRule"/>
</dbReference>
<dbReference type="GO" id="GO:0016114">
    <property type="term" value="P:terpenoid biosynthetic process"/>
    <property type="evidence" value="ECO:0007669"/>
    <property type="project" value="InterPro"/>
</dbReference>
<comment type="catalytic activity">
    <reaction evidence="7">
        <text>(2E)-4-hydroxy-3-methylbut-2-enyl diphosphate + oxidized [flavodoxin] + H2O + 2 H(+) = 2-C-methyl-D-erythritol 2,4-cyclic diphosphate + reduced [flavodoxin]</text>
        <dbReference type="Rhea" id="RHEA:43604"/>
        <dbReference type="Rhea" id="RHEA-COMP:10622"/>
        <dbReference type="Rhea" id="RHEA-COMP:10623"/>
        <dbReference type="ChEBI" id="CHEBI:15377"/>
        <dbReference type="ChEBI" id="CHEBI:15378"/>
        <dbReference type="ChEBI" id="CHEBI:57618"/>
        <dbReference type="ChEBI" id="CHEBI:58210"/>
        <dbReference type="ChEBI" id="CHEBI:58483"/>
        <dbReference type="ChEBI" id="CHEBI:128753"/>
        <dbReference type="EC" id="1.17.7.3"/>
    </reaction>
</comment>
<dbReference type="Proteomes" id="UP000824200">
    <property type="component" value="Unassembled WGS sequence"/>
</dbReference>
<feature type="binding site" evidence="7">
    <location>
        <position position="292"/>
    </location>
    <ligand>
        <name>[4Fe-4S] cluster</name>
        <dbReference type="ChEBI" id="CHEBI:49883"/>
    </ligand>
</feature>
<proteinExistence type="inferred from homology"/>
<dbReference type="Gene3D" id="3.30.413.10">
    <property type="entry name" value="Sulfite Reductase Hemoprotein, domain 1"/>
    <property type="match status" value="1"/>
</dbReference>
<dbReference type="PIRSF" id="PIRSF004640">
    <property type="entry name" value="IspG"/>
    <property type="match status" value="1"/>
</dbReference>
<dbReference type="Pfam" id="PF04551">
    <property type="entry name" value="GcpE"/>
    <property type="match status" value="1"/>
</dbReference>
<feature type="binding site" evidence="7">
    <location>
        <position position="260"/>
    </location>
    <ligand>
        <name>[4Fe-4S] cluster</name>
        <dbReference type="ChEBI" id="CHEBI:49883"/>
    </ligand>
</feature>
<dbReference type="InterPro" id="IPR058578">
    <property type="entry name" value="IspG_TIM"/>
</dbReference>
<evidence type="ECO:0000259" key="8">
    <source>
        <dbReference type="Pfam" id="PF04551"/>
    </source>
</evidence>
<dbReference type="GO" id="GO:0005506">
    <property type="term" value="F:iron ion binding"/>
    <property type="evidence" value="ECO:0007669"/>
    <property type="project" value="InterPro"/>
</dbReference>
<accession>A0A9D1E4M8</accession>
<evidence type="ECO:0000256" key="4">
    <source>
        <dbReference type="ARBA" id="ARBA00023004"/>
    </source>
</evidence>
<sequence>MKKLVESKKLKFGDGNVSVQSMTDLPVCDVENTCLQIRRLVSAGCDIVRIAVPNAKSAECFRMVRDTFSNLPLVADIHFDYRLAIAAMEAGADKIRINPGNIAKRQLDQVIACAKANDVIVRLGVNGGSVNRETLALCQGDKCEALYRSLKEYVNYFEDKNFNKLVLSVKSSDVRETVALNQKIATLNYPVHLGVTEAGPVQQGTIKNAIGIGALLLQGIGDTIRVSLTGDPVAEVEAGKQILRALGLRKGVSFVSCPQCGRCSVNLQQVAGEIFNYVKDVDKNLKIAVMGCEVNGPGECSDADLGIAGANGQFVFFRYGKKYKTVDADVAVEEFKREIDSLVKCL</sequence>
<dbReference type="HAMAP" id="MF_00159">
    <property type="entry name" value="IspG"/>
    <property type="match status" value="1"/>
</dbReference>
<dbReference type="AlphaFoldDB" id="A0A9D1E4M8"/>
<dbReference type="GO" id="GO:0141197">
    <property type="term" value="F:4-hydroxy-3-methylbut-2-enyl-diphosphate synthase activity (flavodoxin)"/>
    <property type="evidence" value="ECO:0007669"/>
    <property type="project" value="UniProtKB-EC"/>
</dbReference>
<protein>
    <recommendedName>
        <fullName evidence="7">4-hydroxy-3-methylbut-2-en-1-yl diphosphate synthase (flavodoxin)</fullName>
        <ecNumber evidence="7">1.17.7.3</ecNumber>
    </recommendedName>
    <alternativeName>
        <fullName evidence="7">1-hydroxy-2-methyl-2-(E)-butenyl 4-diphosphate synthase</fullName>
    </alternativeName>
</protein>
<reference evidence="10" key="1">
    <citation type="submission" date="2020-10" db="EMBL/GenBank/DDBJ databases">
        <authorList>
            <person name="Gilroy R."/>
        </authorList>
    </citation>
    <scope>NUCLEOTIDE SEQUENCE</scope>
    <source>
        <strain evidence="10">CHK121-14286</strain>
    </source>
</reference>
<dbReference type="Gene3D" id="3.20.20.20">
    <property type="entry name" value="Dihydropteroate synthase-like"/>
    <property type="match status" value="1"/>
</dbReference>
<dbReference type="SUPFAM" id="SSF51717">
    <property type="entry name" value="Dihydropteroate synthetase-like"/>
    <property type="match status" value="1"/>
</dbReference>
<evidence type="ECO:0000256" key="1">
    <source>
        <dbReference type="ARBA" id="ARBA00022485"/>
    </source>
</evidence>
<feature type="domain" description="IspG TIM-barrel" evidence="8">
    <location>
        <begin position="13"/>
        <end position="239"/>
    </location>
</feature>
<feature type="binding site" evidence="7">
    <location>
        <position position="299"/>
    </location>
    <ligand>
        <name>[4Fe-4S] cluster</name>
        <dbReference type="ChEBI" id="CHEBI:49883"/>
    </ligand>
</feature>
<dbReference type="NCBIfam" id="TIGR00612">
    <property type="entry name" value="ispG_gcpE"/>
    <property type="match status" value="1"/>
</dbReference>
<dbReference type="NCBIfam" id="NF001540">
    <property type="entry name" value="PRK00366.1"/>
    <property type="match status" value="1"/>
</dbReference>
<keyword evidence="2 7" id="KW-0479">Metal-binding</keyword>
<dbReference type="EC" id="1.17.7.3" evidence="7"/>
<dbReference type="EMBL" id="DVHL01000044">
    <property type="protein sequence ID" value="HIR66288.1"/>
    <property type="molecule type" value="Genomic_DNA"/>
</dbReference>
<comment type="function">
    <text evidence="7">Converts 2C-methyl-D-erythritol 2,4-cyclodiphosphate (ME-2,4cPP) into 1-hydroxy-2-methyl-2-(E)-butenyl 4-diphosphate.</text>
</comment>
<comment type="pathway">
    <text evidence="7">Isoprenoid biosynthesis; isopentenyl diphosphate biosynthesis via DXP pathway; isopentenyl diphosphate from 1-deoxy-D-xylulose 5-phosphate: step 5/6.</text>
</comment>
<dbReference type="SUPFAM" id="SSF56014">
    <property type="entry name" value="Nitrite and sulphite reductase 4Fe-4S domain-like"/>
    <property type="match status" value="1"/>
</dbReference>
<evidence type="ECO:0000256" key="3">
    <source>
        <dbReference type="ARBA" id="ARBA00023002"/>
    </source>
</evidence>
<keyword evidence="4 7" id="KW-0408">Iron</keyword>
<dbReference type="GO" id="GO:0019288">
    <property type="term" value="P:isopentenyl diphosphate biosynthetic process, methylerythritol 4-phosphate pathway"/>
    <property type="evidence" value="ECO:0007669"/>
    <property type="project" value="UniProtKB-UniRule"/>
</dbReference>
<comment type="caution">
    <text evidence="10">The sequence shown here is derived from an EMBL/GenBank/DDBJ whole genome shotgun (WGS) entry which is preliminary data.</text>
</comment>
<evidence type="ECO:0000256" key="7">
    <source>
        <dbReference type="HAMAP-Rule" id="MF_00159"/>
    </source>
</evidence>
<keyword evidence="6 7" id="KW-0414">Isoprene biosynthesis</keyword>
<keyword evidence="5 7" id="KW-0411">Iron-sulfur</keyword>
<comment type="similarity">
    <text evidence="7">Belongs to the IspG family.</text>
</comment>
<dbReference type="InterPro" id="IPR011005">
    <property type="entry name" value="Dihydropteroate_synth-like_sf"/>
</dbReference>
<reference evidence="10" key="2">
    <citation type="journal article" date="2021" name="PeerJ">
        <title>Extensive microbial diversity within the chicken gut microbiome revealed by metagenomics and culture.</title>
        <authorList>
            <person name="Gilroy R."/>
            <person name="Ravi A."/>
            <person name="Getino M."/>
            <person name="Pursley I."/>
            <person name="Horton D.L."/>
            <person name="Alikhan N.F."/>
            <person name="Baker D."/>
            <person name="Gharbi K."/>
            <person name="Hall N."/>
            <person name="Watson M."/>
            <person name="Adriaenssens E.M."/>
            <person name="Foster-Nyarko E."/>
            <person name="Jarju S."/>
            <person name="Secka A."/>
            <person name="Antonio M."/>
            <person name="Oren A."/>
            <person name="Chaudhuri R.R."/>
            <person name="La Ragione R."/>
            <person name="Hildebrand F."/>
            <person name="Pallen M.J."/>
        </authorList>
    </citation>
    <scope>NUCLEOTIDE SEQUENCE</scope>
    <source>
        <strain evidence="10">CHK121-14286</strain>
    </source>
</reference>
<dbReference type="InterPro" id="IPR058579">
    <property type="entry name" value="IspG_C"/>
</dbReference>
<dbReference type="PANTHER" id="PTHR30454:SF0">
    <property type="entry name" value="4-HYDROXY-3-METHYLBUT-2-EN-1-YL DIPHOSPHATE SYNTHASE (FERREDOXIN), CHLOROPLASTIC"/>
    <property type="match status" value="1"/>
</dbReference>
<organism evidence="10 11">
    <name type="scientific">Candidatus Fimimonas gallinarum</name>
    <dbReference type="NCBI Taxonomy" id="2840821"/>
    <lineage>
        <taxon>Bacteria</taxon>
        <taxon>Pseudomonadati</taxon>
        <taxon>Myxococcota</taxon>
        <taxon>Myxococcia</taxon>
        <taxon>Myxococcales</taxon>
        <taxon>Cystobacterineae</taxon>
        <taxon>Myxococcaceae</taxon>
        <taxon>Myxococcaceae incertae sedis</taxon>
        <taxon>Candidatus Fimimonas</taxon>
    </lineage>
</organism>
<keyword evidence="1 7" id="KW-0004">4Fe-4S</keyword>
<feature type="domain" description="IspG C-terminal" evidence="9">
    <location>
        <begin position="254"/>
        <end position="340"/>
    </location>
</feature>
<name>A0A9D1E4M8_9BACT</name>
<comment type="cofactor">
    <cofactor evidence="7">
        <name>[4Fe-4S] cluster</name>
        <dbReference type="ChEBI" id="CHEBI:49883"/>
    </cofactor>
    <text evidence="7">Binds 1 [4Fe-4S] cluster.</text>
</comment>
<evidence type="ECO:0000256" key="5">
    <source>
        <dbReference type="ARBA" id="ARBA00023014"/>
    </source>
</evidence>
<evidence type="ECO:0000256" key="2">
    <source>
        <dbReference type="ARBA" id="ARBA00022723"/>
    </source>
</evidence>
<gene>
    <name evidence="7 10" type="primary">ispG</name>
    <name evidence="10" type="synonym">gcpE</name>
    <name evidence="10" type="ORF">IAC95_05365</name>
</gene>
<evidence type="ECO:0000259" key="9">
    <source>
        <dbReference type="Pfam" id="PF26540"/>
    </source>
</evidence>
<dbReference type="InterPro" id="IPR004588">
    <property type="entry name" value="IspG_bac-typ"/>
</dbReference>
<dbReference type="GO" id="GO:0051539">
    <property type="term" value="F:4 iron, 4 sulfur cluster binding"/>
    <property type="evidence" value="ECO:0007669"/>
    <property type="project" value="UniProtKB-UniRule"/>
</dbReference>
<dbReference type="InterPro" id="IPR016425">
    <property type="entry name" value="IspG_bac"/>
</dbReference>
<evidence type="ECO:0000313" key="10">
    <source>
        <dbReference type="EMBL" id="HIR66288.1"/>
    </source>
</evidence>
<feature type="binding site" evidence="7">
    <location>
        <position position="257"/>
    </location>
    <ligand>
        <name>[4Fe-4S] cluster</name>
        <dbReference type="ChEBI" id="CHEBI:49883"/>
    </ligand>
</feature>
<dbReference type="Pfam" id="PF26540">
    <property type="entry name" value="GcpE_C"/>
    <property type="match status" value="1"/>
</dbReference>
<evidence type="ECO:0000256" key="6">
    <source>
        <dbReference type="ARBA" id="ARBA00023229"/>
    </source>
</evidence>
<dbReference type="PANTHER" id="PTHR30454">
    <property type="entry name" value="4-HYDROXY-3-METHYLBUT-2-EN-1-YL DIPHOSPHATE SYNTHASE"/>
    <property type="match status" value="1"/>
</dbReference>
<keyword evidence="3 7" id="KW-0560">Oxidoreductase</keyword>
<evidence type="ECO:0000313" key="11">
    <source>
        <dbReference type="Proteomes" id="UP000824200"/>
    </source>
</evidence>
<dbReference type="InterPro" id="IPR045854">
    <property type="entry name" value="NO2/SO3_Rdtase_4Fe4S_sf"/>
</dbReference>